<evidence type="ECO:0000313" key="1">
    <source>
        <dbReference type="EMBL" id="KAI3710061.1"/>
    </source>
</evidence>
<protein>
    <submittedName>
        <fullName evidence="1">Uncharacterized protein</fullName>
    </submittedName>
</protein>
<reference evidence="2" key="1">
    <citation type="journal article" date="2022" name="Mol. Ecol. Resour.">
        <title>The genomes of chicory, endive, great burdock and yacon provide insights into Asteraceae palaeo-polyploidization history and plant inulin production.</title>
        <authorList>
            <person name="Fan W."/>
            <person name="Wang S."/>
            <person name="Wang H."/>
            <person name="Wang A."/>
            <person name="Jiang F."/>
            <person name="Liu H."/>
            <person name="Zhao H."/>
            <person name="Xu D."/>
            <person name="Zhang Y."/>
        </authorList>
    </citation>
    <scope>NUCLEOTIDE SEQUENCE [LARGE SCALE GENOMIC DNA]</scope>
    <source>
        <strain evidence="2">cv. Punajuju</strain>
    </source>
</reference>
<comment type="caution">
    <text evidence="1">The sequence shown here is derived from an EMBL/GenBank/DDBJ whole genome shotgun (WGS) entry which is preliminary data.</text>
</comment>
<proteinExistence type="predicted"/>
<dbReference type="EMBL" id="CM042015">
    <property type="protein sequence ID" value="KAI3710061.1"/>
    <property type="molecule type" value="Genomic_DNA"/>
</dbReference>
<organism evidence="1 2">
    <name type="scientific">Cichorium intybus</name>
    <name type="common">Chicory</name>
    <dbReference type="NCBI Taxonomy" id="13427"/>
    <lineage>
        <taxon>Eukaryota</taxon>
        <taxon>Viridiplantae</taxon>
        <taxon>Streptophyta</taxon>
        <taxon>Embryophyta</taxon>
        <taxon>Tracheophyta</taxon>
        <taxon>Spermatophyta</taxon>
        <taxon>Magnoliopsida</taxon>
        <taxon>eudicotyledons</taxon>
        <taxon>Gunneridae</taxon>
        <taxon>Pentapetalae</taxon>
        <taxon>asterids</taxon>
        <taxon>campanulids</taxon>
        <taxon>Asterales</taxon>
        <taxon>Asteraceae</taxon>
        <taxon>Cichorioideae</taxon>
        <taxon>Cichorieae</taxon>
        <taxon>Cichoriinae</taxon>
        <taxon>Cichorium</taxon>
    </lineage>
</organism>
<name>A0ACB9AJB7_CICIN</name>
<evidence type="ECO:0000313" key="2">
    <source>
        <dbReference type="Proteomes" id="UP001055811"/>
    </source>
</evidence>
<gene>
    <name evidence="1" type="ORF">L2E82_39834</name>
</gene>
<keyword evidence="2" id="KW-1185">Reference proteome</keyword>
<dbReference type="Proteomes" id="UP001055811">
    <property type="component" value="Linkage Group LG07"/>
</dbReference>
<sequence>MIPTLPKEQVSLAEWAKYCYRTKATLDPIIDPKVKGEIAPECLRKFVEVAINCLKEQGSERPTMKEVVWCLEFALLQQEGSVKTVGEVVPENKELSFLGEAKSAVTKIKNFPPNPHLNRLATHPLYASLSLPYSPENTSQTRRWGKGRSLLSFSQRSPSSISLVDQLYLKHSLQYKAVLPFLLDPKSRVLWVFMLACLDIWSWNPKTPIWDLLESTLTKTIAKSVAS</sequence>
<reference evidence="1 2" key="2">
    <citation type="journal article" date="2022" name="Mol. Ecol. Resour.">
        <title>The genomes of chicory, endive, great burdock and yacon provide insights into Asteraceae paleo-polyploidization history and plant inulin production.</title>
        <authorList>
            <person name="Fan W."/>
            <person name="Wang S."/>
            <person name="Wang H."/>
            <person name="Wang A."/>
            <person name="Jiang F."/>
            <person name="Liu H."/>
            <person name="Zhao H."/>
            <person name="Xu D."/>
            <person name="Zhang Y."/>
        </authorList>
    </citation>
    <scope>NUCLEOTIDE SEQUENCE [LARGE SCALE GENOMIC DNA]</scope>
    <source>
        <strain evidence="2">cv. Punajuju</strain>
        <tissue evidence="1">Leaves</tissue>
    </source>
</reference>
<accession>A0ACB9AJB7</accession>